<evidence type="ECO:0000256" key="2">
    <source>
        <dbReference type="ARBA" id="ARBA00022670"/>
    </source>
</evidence>
<protein>
    <recommendedName>
        <fullName evidence="5">NlpC/P60 domain-containing protein</fullName>
    </recommendedName>
</protein>
<comment type="caution">
    <text evidence="6">The sequence shown here is derived from an EMBL/GenBank/DDBJ whole genome shotgun (WGS) entry which is preliminary data.</text>
</comment>
<keyword evidence="7" id="KW-1185">Reference proteome</keyword>
<dbReference type="Proteomes" id="UP000309673">
    <property type="component" value="Unassembled WGS sequence"/>
</dbReference>
<dbReference type="InterPro" id="IPR038765">
    <property type="entry name" value="Papain-like_cys_pep_sf"/>
</dbReference>
<evidence type="ECO:0000256" key="4">
    <source>
        <dbReference type="ARBA" id="ARBA00022807"/>
    </source>
</evidence>
<evidence type="ECO:0000259" key="5">
    <source>
        <dbReference type="PROSITE" id="PS51935"/>
    </source>
</evidence>
<comment type="similarity">
    <text evidence="1">Belongs to the peptidase C40 family.</text>
</comment>
<feature type="domain" description="NlpC/P60" evidence="5">
    <location>
        <begin position="193"/>
        <end position="325"/>
    </location>
</feature>
<evidence type="ECO:0000313" key="7">
    <source>
        <dbReference type="Proteomes" id="UP000309673"/>
    </source>
</evidence>
<evidence type="ECO:0000256" key="1">
    <source>
        <dbReference type="ARBA" id="ARBA00007074"/>
    </source>
</evidence>
<dbReference type="Pfam" id="PF07833">
    <property type="entry name" value="Cu_amine_oxidN1"/>
    <property type="match status" value="1"/>
</dbReference>
<dbReference type="AlphaFoldDB" id="A0A4U0F9X7"/>
<dbReference type="InterPro" id="IPR000064">
    <property type="entry name" value="NLP_P60_dom"/>
</dbReference>
<dbReference type="EMBL" id="SUPK01000006">
    <property type="protein sequence ID" value="TJY41507.1"/>
    <property type="molecule type" value="Genomic_DNA"/>
</dbReference>
<name>A0A4U0F9X7_9BACL</name>
<dbReference type="SUPFAM" id="SSF55383">
    <property type="entry name" value="Copper amine oxidase, domain N"/>
    <property type="match status" value="1"/>
</dbReference>
<dbReference type="PROSITE" id="PS51935">
    <property type="entry name" value="NLPC_P60"/>
    <property type="match status" value="1"/>
</dbReference>
<gene>
    <name evidence="6" type="ORF">E5161_14000</name>
</gene>
<evidence type="ECO:0000256" key="3">
    <source>
        <dbReference type="ARBA" id="ARBA00022801"/>
    </source>
</evidence>
<dbReference type="RefSeq" id="WP_136778427.1">
    <property type="nucleotide sequence ID" value="NZ_SUPK01000006.1"/>
</dbReference>
<dbReference type="Gene3D" id="3.90.1720.10">
    <property type="entry name" value="endopeptidase domain like (from Nostoc punctiforme)"/>
    <property type="match status" value="1"/>
</dbReference>
<accession>A0A4U0F9X7</accession>
<dbReference type="OrthoDB" id="9813118at2"/>
<dbReference type="InterPro" id="IPR012854">
    <property type="entry name" value="Cu_amine_oxidase-like_N"/>
</dbReference>
<dbReference type="PROSITE" id="PS51257">
    <property type="entry name" value="PROKAR_LIPOPROTEIN"/>
    <property type="match status" value="1"/>
</dbReference>
<dbReference type="GO" id="GO:0008234">
    <property type="term" value="F:cysteine-type peptidase activity"/>
    <property type="evidence" value="ECO:0007669"/>
    <property type="project" value="UniProtKB-KW"/>
</dbReference>
<reference evidence="6 7" key="1">
    <citation type="submission" date="2019-04" db="EMBL/GenBank/DDBJ databases">
        <title>Cohnella sp. nov., isolated from soil.</title>
        <authorList>
            <person name="Kim W."/>
        </authorList>
    </citation>
    <scope>NUCLEOTIDE SEQUENCE [LARGE SCALE GENOMIC DNA]</scope>
    <source>
        <strain evidence="6 7">CAU 1483</strain>
    </source>
</reference>
<dbReference type="SUPFAM" id="SSF54001">
    <property type="entry name" value="Cysteine proteinases"/>
    <property type="match status" value="1"/>
</dbReference>
<keyword evidence="4" id="KW-0788">Thiol protease</keyword>
<evidence type="ECO:0000313" key="6">
    <source>
        <dbReference type="EMBL" id="TJY41507.1"/>
    </source>
</evidence>
<dbReference type="PANTHER" id="PTHR47053">
    <property type="entry name" value="MUREIN DD-ENDOPEPTIDASE MEPH-RELATED"/>
    <property type="match status" value="1"/>
</dbReference>
<dbReference type="PANTHER" id="PTHR47053:SF1">
    <property type="entry name" value="MUREIN DD-ENDOPEPTIDASE MEPH-RELATED"/>
    <property type="match status" value="1"/>
</dbReference>
<keyword evidence="3" id="KW-0378">Hydrolase</keyword>
<dbReference type="Pfam" id="PF00877">
    <property type="entry name" value="NLPC_P60"/>
    <property type="match status" value="1"/>
</dbReference>
<sequence length="325" mass="35669">MQRRYLLRTMSKIAISVWTVTSISMMLTGCVKNPGDTQDLQRRSDTVKVRSREETLARQSAERRIIPIQTFHNTGYVALPDLAKSMGFRGAWVNHSTAFGIGDHDVVWSFRTGQSKAMKAGSKVTMPGPAVLQRGILYVPVQGLQSLFGKEATFNGDSTRLSIVPRPVPHETGADGSRLPFADVTRTASMSTTNNLNGLIAYAKKYLGTKYEFGAAPYGAAGTFDCSSFTQHVMQYSGVQLPRSSNEQSRVGQPVSRDSLMPGDLLFFHVPGRYKSRSAVGHVGLYIGGGQMIHASPAQPINGVQITDLNKAYWSREFLFAKRVL</sequence>
<dbReference type="GO" id="GO:0006508">
    <property type="term" value="P:proteolysis"/>
    <property type="evidence" value="ECO:0007669"/>
    <property type="project" value="UniProtKB-KW"/>
</dbReference>
<organism evidence="6 7">
    <name type="scientific">Cohnella pontilimi</name>
    <dbReference type="NCBI Taxonomy" id="2564100"/>
    <lineage>
        <taxon>Bacteria</taxon>
        <taxon>Bacillati</taxon>
        <taxon>Bacillota</taxon>
        <taxon>Bacilli</taxon>
        <taxon>Bacillales</taxon>
        <taxon>Paenibacillaceae</taxon>
        <taxon>Cohnella</taxon>
    </lineage>
</organism>
<proteinExistence type="inferred from homology"/>
<dbReference type="InterPro" id="IPR051202">
    <property type="entry name" value="Peptidase_C40"/>
</dbReference>
<keyword evidence="2" id="KW-0645">Protease</keyword>
<dbReference type="InterPro" id="IPR036582">
    <property type="entry name" value="Mao_N_sf"/>
</dbReference>